<feature type="modified residue" description="4-aspartylphosphate" evidence="1">
    <location>
        <position position="53"/>
    </location>
</feature>
<feature type="domain" description="Response regulatory" evidence="2">
    <location>
        <begin position="4"/>
        <end position="118"/>
    </location>
</feature>
<accession>A0A194ADA5</accession>
<proteinExistence type="predicted"/>
<dbReference type="Proteomes" id="UP000095200">
    <property type="component" value="Unassembled WGS sequence"/>
</dbReference>
<dbReference type="EMBL" id="BDFE01000009">
    <property type="protein sequence ID" value="GAU08072.1"/>
    <property type="molecule type" value="Genomic_DNA"/>
</dbReference>
<dbReference type="OrthoDB" id="5454270at2"/>
<dbReference type="PROSITE" id="PS50110">
    <property type="entry name" value="RESPONSE_REGULATORY"/>
    <property type="match status" value="1"/>
</dbReference>
<organism evidence="3 4">
    <name type="scientific">Desulfoplanes formicivorans</name>
    <dbReference type="NCBI Taxonomy" id="1592317"/>
    <lineage>
        <taxon>Bacteria</taxon>
        <taxon>Pseudomonadati</taxon>
        <taxon>Thermodesulfobacteriota</taxon>
        <taxon>Desulfovibrionia</taxon>
        <taxon>Desulfovibrionales</taxon>
        <taxon>Desulfoplanaceae</taxon>
        <taxon>Desulfoplanes</taxon>
    </lineage>
</organism>
<evidence type="ECO:0000259" key="2">
    <source>
        <dbReference type="PROSITE" id="PS50110"/>
    </source>
</evidence>
<dbReference type="GO" id="GO:0000160">
    <property type="term" value="P:phosphorelay signal transduction system"/>
    <property type="evidence" value="ECO:0007669"/>
    <property type="project" value="InterPro"/>
</dbReference>
<evidence type="ECO:0000313" key="4">
    <source>
        <dbReference type="Proteomes" id="UP000095200"/>
    </source>
</evidence>
<keyword evidence="1" id="KW-0597">Phosphoprotein</keyword>
<keyword evidence="4" id="KW-1185">Reference proteome</keyword>
<gene>
    <name evidence="3" type="ORF">DPF_0773</name>
</gene>
<dbReference type="Gene3D" id="3.40.50.2300">
    <property type="match status" value="1"/>
</dbReference>
<reference evidence="4" key="1">
    <citation type="submission" date="2016-06" db="EMBL/GenBank/DDBJ databases">
        <title>Draft genome sequence of Desulfoplanes formicivorans strain Pf12B.</title>
        <authorList>
            <person name="Watanabe M."/>
            <person name="Kojima H."/>
            <person name="Fukui M."/>
        </authorList>
    </citation>
    <scope>NUCLEOTIDE SEQUENCE [LARGE SCALE GENOMIC DNA]</scope>
    <source>
        <strain evidence="4">Pf12B</strain>
    </source>
</reference>
<dbReference type="SUPFAM" id="SSF52172">
    <property type="entry name" value="CheY-like"/>
    <property type="match status" value="1"/>
</dbReference>
<dbReference type="STRING" id="1592317.DPF_0773"/>
<dbReference type="InterPro" id="IPR001789">
    <property type="entry name" value="Sig_transdc_resp-reg_receiver"/>
</dbReference>
<dbReference type="RefSeq" id="WP_069857580.1">
    <property type="nucleotide sequence ID" value="NZ_BDFE01000009.1"/>
</dbReference>
<protein>
    <submittedName>
        <fullName evidence="3">Chemotaxis protein CheY</fullName>
    </submittedName>
</protein>
<dbReference type="InterPro" id="IPR011006">
    <property type="entry name" value="CheY-like_superfamily"/>
</dbReference>
<evidence type="ECO:0000313" key="3">
    <source>
        <dbReference type="EMBL" id="GAU08072.1"/>
    </source>
</evidence>
<dbReference type="AlphaFoldDB" id="A0A194ADA5"/>
<comment type="caution">
    <text evidence="3">The sequence shown here is derived from an EMBL/GenBank/DDBJ whole genome shotgun (WGS) entry which is preliminary data.</text>
</comment>
<name>A0A194ADA5_9BACT</name>
<evidence type="ECO:0000256" key="1">
    <source>
        <dbReference type="PROSITE-ProRule" id="PRU00169"/>
    </source>
</evidence>
<sequence length="130" mass="14943">MNPKILFVDTDRSFLAHLSSRLRQHDIHVVEQLGVNGVKEQLQTHPIGIVLIDMERIKGEGIMLIKSIKTSFPRTEIILLTNPEQISLSIEAMKLGPFEEIYLPLDIRALVKTIRKAHKRWEDTSRHADI</sequence>
<dbReference type="SMART" id="SM00448">
    <property type="entry name" value="REC"/>
    <property type="match status" value="1"/>
</dbReference>
<dbReference type="Pfam" id="PF00072">
    <property type="entry name" value="Response_reg"/>
    <property type="match status" value="1"/>
</dbReference>